<dbReference type="Pfam" id="PF00102">
    <property type="entry name" value="Y_phosphatase"/>
    <property type="match status" value="1"/>
</dbReference>
<organism evidence="4 5">
    <name type="scientific">Fundulus heteroclitus</name>
    <name type="common">Killifish</name>
    <name type="synonym">Mummichog</name>
    <dbReference type="NCBI Taxonomy" id="8078"/>
    <lineage>
        <taxon>Eukaryota</taxon>
        <taxon>Metazoa</taxon>
        <taxon>Chordata</taxon>
        <taxon>Craniata</taxon>
        <taxon>Vertebrata</taxon>
        <taxon>Euteleostomi</taxon>
        <taxon>Actinopterygii</taxon>
        <taxon>Neopterygii</taxon>
        <taxon>Teleostei</taxon>
        <taxon>Neoteleostei</taxon>
        <taxon>Acanthomorphata</taxon>
        <taxon>Ovalentaria</taxon>
        <taxon>Atherinomorphae</taxon>
        <taxon>Cyprinodontiformes</taxon>
        <taxon>Fundulidae</taxon>
        <taxon>Fundulus</taxon>
    </lineage>
</organism>
<feature type="domain" description="Tyrosine-protein phosphatase" evidence="3">
    <location>
        <begin position="31"/>
        <end position="152"/>
    </location>
</feature>
<dbReference type="SMART" id="SM00194">
    <property type="entry name" value="PTPc"/>
    <property type="match status" value="1"/>
</dbReference>
<dbReference type="InterPro" id="IPR050348">
    <property type="entry name" value="Protein-Tyr_Phosphatase"/>
</dbReference>
<dbReference type="PRINTS" id="PR00700">
    <property type="entry name" value="PRTYPHPHTASE"/>
</dbReference>
<dbReference type="Ensembl" id="ENSFHET00000033124.1">
    <property type="protein sequence ID" value="ENSFHEP00000031158.1"/>
    <property type="gene ID" value="ENSFHEG00000016867.1"/>
</dbReference>
<accession>A0A3Q2QT94</accession>
<evidence type="ECO:0000313" key="4">
    <source>
        <dbReference type="Ensembl" id="ENSFHEP00000031158.1"/>
    </source>
</evidence>
<dbReference type="GeneTree" id="ENSGT00940000176289"/>
<evidence type="ECO:0000259" key="3">
    <source>
        <dbReference type="PROSITE" id="PS50055"/>
    </source>
</evidence>
<sequence>MYSEYFKIYICTLIKTSIKSQSGCQSLSINLYIFFLELTLNGSLKASTGRCISANLPCNIFKNRLANIMPFESSRVCLQRIRGIEGSDYINASFIDGYRHRKAYIATQGPLAKTTEDLWRMLWEHKSTISESCNLVYLCYLGFCVMVTALSP</sequence>
<dbReference type="InterPro" id="IPR000242">
    <property type="entry name" value="PTP_cat"/>
</dbReference>
<dbReference type="EC" id="3.1.3.48" evidence="1"/>
<proteinExistence type="predicted"/>
<name>A0A3Q2QT94_FUNHE</name>
<dbReference type="InterPro" id="IPR029021">
    <property type="entry name" value="Prot-tyrosine_phosphatase-like"/>
</dbReference>
<dbReference type="AlphaFoldDB" id="A0A3Q2QT94"/>
<dbReference type="GO" id="GO:0004725">
    <property type="term" value="F:protein tyrosine phosphatase activity"/>
    <property type="evidence" value="ECO:0007669"/>
    <property type="project" value="UniProtKB-EC"/>
</dbReference>
<evidence type="ECO:0000313" key="5">
    <source>
        <dbReference type="Proteomes" id="UP000265000"/>
    </source>
</evidence>
<dbReference type="PROSITE" id="PS50055">
    <property type="entry name" value="TYR_PHOSPHATASE_PTP"/>
    <property type="match status" value="1"/>
</dbReference>
<dbReference type="PANTHER" id="PTHR19134:SF531">
    <property type="entry name" value="TYROSINE-PROTEIN PHOSPHATASE LAR"/>
    <property type="match status" value="1"/>
</dbReference>
<dbReference type="Gene3D" id="3.90.190.10">
    <property type="entry name" value="Protein tyrosine phosphatase superfamily"/>
    <property type="match status" value="1"/>
</dbReference>
<keyword evidence="2" id="KW-0904">Protein phosphatase</keyword>
<dbReference type="Proteomes" id="UP000265000">
    <property type="component" value="Unplaced"/>
</dbReference>
<reference evidence="4" key="1">
    <citation type="submission" date="2025-08" db="UniProtKB">
        <authorList>
            <consortium name="Ensembl"/>
        </authorList>
    </citation>
    <scope>IDENTIFICATION</scope>
</reference>
<keyword evidence="2" id="KW-0378">Hydrolase</keyword>
<evidence type="ECO:0000256" key="2">
    <source>
        <dbReference type="ARBA" id="ARBA00022912"/>
    </source>
</evidence>
<dbReference type="PANTHER" id="PTHR19134">
    <property type="entry name" value="RECEPTOR-TYPE TYROSINE-PROTEIN PHOSPHATASE"/>
    <property type="match status" value="1"/>
</dbReference>
<keyword evidence="5" id="KW-1185">Reference proteome</keyword>
<dbReference type="STRING" id="8078.ENSFHEP00000031158"/>
<reference evidence="4" key="2">
    <citation type="submission" date="2025-09" db="UniProtKB">
        <authorList>
            <consortium name="Ensembl"/>
        </authorList>
    </citation>
    <scope>IDENTIFICATION</scope>
</reference>
<dbReference type="SUPFAM" id="SSF52799">
    <property type="entry name" value="(Phosphotyrosine protein) phosphatases II"/>
    <property type="match status" value="1"/>
</dbReference>
<protein>
    <recommendedName>
        <fullName evidence="1">protein-tyrosine-phosphatase</fullName>
        <ecNumber evidence="1">3.1.3.48</ecNumber>
    </recommendedName>
</protein>
<evidence type="ECO:0000256" key="1">
    <source>
        <dbReference type="ARBA" id="ARBA00013064"/>
    </source>
</evidence>